<evidence type="ECO:0000313" key="2">
    <source>
        <dbReference type="EMBL" id="MBW2941824.1"/>
    </source>
</evidence>
<dbReference type="SMART" id="SM00899">
    <property type="entry name" value="FeoA"/>
    <property type="match status" value="1"/>
</dbReference>
<keyword evidence="3" id="KW-1185">Reference proteome</keyword>
<evidence type="ECO:0000313" key="3">
    <source>
        <dbReference type="Proteomes" id="UP001166291"/>
    </source>
</evidence>
<dbReference type="InterPro" id="IPR052713">
    <property type="entry name" value="FeoA"/>
</dbReference>
<proteinExistence type="predicted"/>
<accession>A0ABS6VU18</accession>
<dbReference type="InterPro" id="IPR007167">
    <property type="entry name" value="Fe-transptr_FeoA-like"/>
</dbReference>
<protein>
    <submittedName>
        <fullName evidence="2">Ferrous iron transport protein A</fullName>
    </submittedName>
</protein>
<comment type="caution">
    <text evidence="2">The sequence shown here is derived from an EMBL/GenBank/DDBJ whole genome shotgun (WGS) entry which is preliminary data.</text>
</comment>
<dbReference type="RefSeq" id="WP_219044047.1">
    <property type="nucleotide sequence ID" value="NZ_JAHWDQ010000003.1"/>
</dbReference>
<sequence>MNLSQLPKGGQATVLSVIDDCAHDAIAHRLRELGFVVGASVKILAKGFLGGNPLVVRVGNTRFALRKKEAQRIQVVTSL</sequence>
<organism evidence="2 3">
    <name type="scientific">Zhongshania aquimaris</name>
    <dbReference type="NCBI Taxonomy" id="2857107"/>
    <lineage>
        <taxon>Bacteria</taxon>
        <taxon>Pseudomonadati</taxon>
        <taxon>Pseudomonadota</taxon>
        <taxon>Gammaproteobacteria</taxon>
        <taxon>Cellvibrionales</taxon>
        <taxon>Spongiibacteraceae</taxon>
        <taxon>Zhongshania</taxon>
    </lineage>
</organism>
<dbReference type="PANTHER" id="PTHR42954:SF2">
    <property type="entry name" value="FE(2+) TRANSPORT PROTEIN A"/>
    <property type="match status" value="1"/>
</dbReference>
<dbReference type="Proteomes" id="UP001166291">
    <property type="component" value="Unassembled WGS sequence"/>
</dbReference>
<dbReference type="PANTHER" id="PTHR42954">
    <property type="entry name" value="FE(2+) TRANSPORT PROTEIN A"/>
    <property type="match status" value="1"/>
</dbReference>
<gene>
    <name evidence="2" type="ORF">KXJ70_13590</name>
</gene>
<reference evidence="2" key="1">
    <citation type="submission" date="2021-07" db="EMBL/GenBank/DDBJ databases">
        <title>Zhongshania sp. CAU 1632 isolated from seawater.</title>
        <authorList>
            <person name="Kim W."/>
        </authorList>
    </citation>
    <scope>NUCLEOTIDE SEQUENCE</scope>
    <source>
        <strain evidence="2">CAU 1632</strain>
    </source>
</reference>
<dbReference type="Pfam" id="PF04023">
    <property type="entry name" value="FeoA"/>
    <property type="match status" value="1"/>
</dbReference>
<name>A0ABS6VU18_9GAMM</name>
<evidence type="ECO:0000259" key="1">
    <source>
        <dbReference type="SMART" id="SM00899"/>
    </source>
</evidence>
<feature type="domain" description="Ferrous iron transporter FeoA-like" evidence="1">
    <location>
        <begin position="1"/>
        <end position="77"/>
    </location>
</feature>
<dbReference type="EMBL" id="JAHWDQ010000003">
    <property type="protein sequence ID" value="MBW2941824.1"/>
    <property type="molecule type" value="Genomic_DNA"/>
</dbReference>